<keyword evidence="4" id="KW-1185">Reference proteome</keyword>
<dbReference type="Proteomes" id="UP000251889">
    <property type="component" value="Unassembled WGS sequence"/>
</dbReference>
<evidence type="ECO:0000313" key="4">
    <source>
        <dbReference type="Proteomes" id="UP000251889"/>
    </source>
</evidence>
<dbReference type="AlphaFoldDB" id="A0A364XTH4"/>
<dbReference type="EMBL" id="QMFY01000031">
    <property type="protein sequence ID" value="RAV97659.1"/>
    <property type="molecule type" value="Genomic_DNA"/>
</dbReference>
<dbReference type="Pfam" id="PF13600">
    <property type="entry name" value="DUF4140"/>
    <property type="match status" value="1"/>
</dbReference>
<dbReference type="Pfam" id="PF13598">
    <property type="entry name" value="DUF4139"/>
    <property type="match status" value="1"/>
</dbReference>
<dbReference type="InterPro" id="IPR037291">
    <property type="entry name" value="DUF4139"/>
</dbReference>
<dbReference type="NCBIfam" id="TIGR02231">
    <property type="entry name" value="mucoidy inhibitor MuiA family protein"/>
    <property type="match status" value="1"/>
</dbReference>
<evidence type="ECO:0000259" key="2">
    <source>
        <dbReference type="Pfam" id="PF13600"/>
    </source>
</evidence>
<feature type="domain" description="DUF4139" evidence="1">
    <location>
        <begin position="227"/>
        <end position="541"/>
    </location>
</feature>
<evidence type="ECO:0000313" key="3">
    <source>
        <dbReference type="EMBL" id="RAV97659.1"/>
    </source>
</evidence>
<comment type="caution">
    <text evidence="3">The sequence shown here is derived from an EMBL/GenBank/DDBJ whole genome shotgun (WGS) entry which is preliminary data.</text>
</comment>
<sequence>MIVTGIQGTNQLIMKNLVWTFVFLISIKGYAQSDKITESKITNVTVFLNNAQVTRTVNTQVAAGNSNIILTGLTAYLDQASIQVSGKGDFVILGIAHYQNYLDGQSMPTAIKQLKDSLTLHQRKLNFEQSRKEILTKEEVLLQSNQHIAGTTQNLTAAELKAMADFYRARLTDIVQGRMLIEERLLRIQEKIARLEQQISEKHVYYTTNTSEIVVRISAAVPAAVALDVQYIVANAGWTPQYDLRAINTKRPVQLNYKANVFQATGEEWNNVKLKLSTANPNLSGLKPTLEPWYLTFQQSMESVLQGKVAGVQLRGLASAPAMDMEMKEEDLPAQTIANYTTTIQTTLNTEFDISLPYTVSASNKPTLVDIRNYELKADYLFSVVPKLDLDAFLMAKLTGWEDLSLLRGEANIFFEGTFVGKSFIDPRTIKDTLSVSLGRDKRIVVKREKLKDYASRKFIGMNQRDSYAYEISVRNAKMENIKLIVEDQIPVSQDGQIEVIVSDAGGAYFDKTSGKLRWEFALTPNESKQVVFKFDVKFPKGKMVTMF</sequence>
<reference evidence="3 4" key="1">
    <citation type="submission" date="2018-06" db="EMBL/GenBank/DDBJ databases">
        <title>Chryseolinea flavus sp. nov., a member of the phylum Bacteroidetes isolated from soil.</title>
        <authorList>
            <person name="Li Y."/>
            <person name="Wang J."/>
        </authorList>
    </citation>
    <scope>NUCLEOTIDE SEQUENCE [LARGE SCALE GENOMIC DNA]</scope>
    <source>
        <strain evidence="3 4">SDU1-6</strain>
    </source>
</reference>
<accession>A0A364XTH4</accession>
<dbReference type="InterPro" id="IPR025554">
    <property type="entry name" value="DUF4140"/>
</dbReference>
<gene>
    <name evidence="3" type="ORF">DQQ10_27300</name>
</gene>
<dbReference type="PANTHER" id="PTHR31005">
    <property type="entry name" value="DUF4139 DOMAIN-CONTAINING PROTEIN"/>
    <property type="match status" value="1"/>
</dbReference>
<dbReference type="InterPro" id="IPR011935">
    <property type="entry name" value="CHP02231"/>
</dbReference>
<evidence type="ECO:0000259" key="1">
    <source>
        <dbReference type="Pfam" id="PF13598"/>
    </source>
</evidence>
<protein>
    <submittedName>
        <fullName evidence="3">Mucoidy inhibitor-like protein</fullName>
    </submittedName>
</protein>
<dbReference type="PANTHER" id="PTHR31005:SF8">
    <property type="entry name" value="DUF4139 DOMAIN-CONTAINING PROTEIN"/>
    <property type="match status" value="1"/>
</dbReference>
<feature type="domain" description="DUF4140" evidence="2">
    <location>
        <begin position="44"/>
        <end position="139"/>
    </location>
</feature>
<proteinExistence type="predicted"/>
<organism evidence="3 4">
    <name type="scientific">Pseudochryseolinea flava</name>
    <dbReference type="NCBI Taxonomy" id="2059302"/>
    <lineage>
        <taxon>Bacteria</taxon>
        <taxon>Pseudomonadati</taxon>
        <taxon>Bacteroidota</taxon>
        <taxon>Cytophagia</taxon>
        <taxon>Cytophagales</taxon>
        <taxon>Fulvivirgaceae</taxon>
        <taxon>Pseudochryseolinea</taxon>
    </lineage>
</organism>
<name>A0A364XTH4_9BACT</name>